<keyword evidence="3" id="KW-0812">Transmembrane</keyword>
<keyword evidence="7" id="KW-1185">Reference proteome</keyword>
<evidence type="ECO:0000256" key="4">
    <source>
        <dbReference type="ARBA" id="ARBA00022989"/>
    </source>
</evidence>
<gene>
    <name evidence="6" type="ORF">SNE40_007774</name>
</gene>
<evidence type="ECO:0000256" key="3">
    <source>
        <dbReference type="ARBA" id="ARBA00022692"/>
    </source>
</evidence>
<keyword evidence="4" id="KW-1133">Transmembrane helix</keyword>
<protein>
    <submittedName>
        <fullName evidence="6">Uncharacterized protein</fullName>
    </submittedName>
</protein>
<dbReference type="EMBL" id="JAZGQO010000006">
    <property type="protein sequence ID" value="KAK6185569.1"/>
    <property type="molecule type" value="Genomic_DNA"/>
</dbReference>
<dbReference type="InterPro" id="IPR007248">
    <property type="entry name" value="Mpv17_PMP22"/>
</dbReference>
<dbReference type="GO" id="GO:0016020">
    <property type="term" value="C:membrane"/>
    <property type="evidence" value="ECO:0007669"/>
    <property type="project" value="UniProtKB-SubCell"/>
</dbReference>
<comment type="caution">
    <text evidence="6">The sequence shown here is derived from an EMBL/GenBank/DDBJ whole genome shotgun (WGS) entry which is preliminary data.</text>
</comment>
<accession>A0AAN8K6Q4</accession>
<proteinExistence type="inferred from homology"/>
<evidence type="ECO:0000313" key="7">
    <source>
        <dbReference type="Proteomes" id="UP001347796"/>
    </source>
</evidence>
<sequence length="139" mass="15891">MTVKDIAAEVLVKGSTIYTMEWLIWPPAQLINFMFLPTKFRVLYDNIISLGFDTYYSNVKYHSEVRNTEIMGKNKNIDTKTIVNDNSNMDKETIVTDNISESSNIDKETIINDNISESSSMDIKTIVNDNISKSLETNH</sequence>
<evidence type="ECO:0000256" key="1">
    <source>
        <dbReference type="ARBA" id="ARBA00004141"/>
    </source>
</evidence>
<dbReference type="AlphaFoldDB" id="A0AAN8K6Q4"/>
<comment type="subcellular location">
    <subcellularLocation>
        <location evidence="1">Membrane</location>
        <topology evidence="1">Multi-pass membrane protein</topology>
    </subcellularLocation>
</comment>
<organism evidence="6 7">
    <name type="scientific">Patella caerulea</name>
    <name type="common">Rayed Mediterranean limpet</name>
    <dbReference type="NCBI Taxonomy" id="87958"/>
    <lineage>
        <taxon>Eukaryota</taxon>
        <taxon>Metazoa</taxon>
        <taxon>Spiralia</taxon>
        <taxon>Lophotrochozoa</taxon>
        <taxon>Mollusca</taxon>
        <taxon>Gastropoda</taxon>
        <taxon>Patellogastropoda</taxon>
        <taxon>Patelloidea</taxon>
        <taxon>Patellidae</taxon>
        <taxon>Patella</taxon>
    </lineage>
</organism>
<name>A0AAN8K6Q4_PATCE</name>
<evidence type="ECO:0000313" key="6">
    <source>
        <dbReference type="EMBL" id="KAK6185569.1"/>
    </source>
</evidence>
<reference evidence="6 7" key="1">
    <citation type="submission" date="2024-01" db="EMBL/GenBank/DDBJ databases">
        <title>The genome of the rayed Mediterranean limpet Patella caerulea (Linnaeus, 1758).</title>
        <authorList>
            <person name="Anh-Thu Weber A."/>
            <person name="Halstead-Nussloch G."/>
        </authorList>
    </citation>
    <scope>NUCLEOTIDE SEQUENCE [LARGE SCALE GENOMIC DNA]</scope>
    <source>
        <strain evidence="6">AATW-2023a</strain>
        <tissue evidence="6">Whole specimen</tissue>
    </source>
</reference>
<keyword evidence="5" id="KW-0472">Membrane</keyword>
<comment type="similarity">
    <text evidence="2">Belongs to the peroxisomal membrane protein PXMP2/4 family.</text>
</comment>
<evidence type="ECO:0000256" key="2">
    <source>
        <dbReference type="ARBA" id="ARBA00006824"/>
    </source>
</evidence>
<dbReference type="Proteomes" id="UP001347796">
    <property type="component" value="Unassembled WGS sequence"/>
</dbReference>
<dbReference type="Pfam" id="PF04117">
    <property type="entry name" value="Mpv17_PMP22"/>
    <property type="match status" value="1"/>
</dbReference>
<evidence type="ECO:0000256" key="5">
    <source>
        <dbReference type="ARBA" id="ARBA00023136"/>
    </source>
</evidence>